<evidence type="ECO:0008006" key="3">
    <source>
        <dbReference type="Google" id="ProtNLM"/>
    </source>
</evidence>
<gene>
    <name evidence="1" type="ORF">JSY38_17725</name>
</gene>
<dbReference type="EMBL" id="CP070273">
    <property type="protein sequence ID" value="QRV23828.1"/>
    <property type="molecule type" value="Genomic_DNA"/>
</dbReference>
<organism evidence="1 2">
    <name type="scientific">Marinomonas foliarum</name>
    <dbReference type="NCBI Taxonomy" id="491950"/>
    <lineage>
        <taxon>Bacteria</taxon>
        <taxon>Pseudomonadati</taxon>
        <taxon>Pseudomonadota</taxon>
        <taxon>Gammaproteobacteria</taxon>
        <taxon>Oceanospirillales</taxon>
        <taxon>Oceanospirillaceae</taxon>
        <taxon>Marinomonas</taxon>
    </lineage>
</organism>
<reference evidence="1 2" key="1">
    <citation type="submission" date="2021-02" db="EMBL/GenBank/DDBJ databases">
        <title>The genome of Marinomonas foliarum JZW.</title>
        <authorList>
            <person name="Sun M."/>
        </authorList>
    </citation>
    <scope>NUCLEOTIDE SEQUENCE [LARGE SCALE GENOMIC DNA]</scope>
    <source>
        <strain evidence="1 2">JZW</strain>
    </source>
</reference>
<protein>
    <recommendedName>
        <fullName evidence="3">ApeA N-terminal domain-containing protein</fullName>
    </recommendedName>
</protein>
<evidence type="ECO:0000313" key="1">
    <source>
        <dbReference type="EMBL" id="QRV23828.1"/>
    </source>
</evidence>
<proteinExistence type="predicted"/>
<sequence>MFLKHRVGTVRINNDKAVLQSDYGIEVELRGVQPFNHSRNTNYKLNTSELVENSEVNELYCRYLDQSEGYIQIQYISNIQSNYIFPDSVDEKVESINKVFIEDDEHEGVTVEHIENREGLSRSALSLNIGGIKLYVVSVKGNDINSGVIVYKTVQNSEVRERIRNCVSFCLGKRIRYHGYIVLNKDYKYVEVSYLSNRFKNLDDEYTALMPAPLGMFNFQLSSNETNRLANALYDNYEKYNLRHILWGYWYALEAPLHMAGVHFGACIEAFQSAYVSVHSECFSKKLIDKSKWKSFREQVLKVVDELNISEQELKVFENKIANLNQTPQSVITDRFFLELGIKLSDLENSAWKERNNAAHGKSSGEDFKTQIRNIKILKCLLHRMLLIATKGSDSYFDYYSYGSPVRALNDSIVEPIT</sequence>
<keyword evidence="2" id="KW-1185">Reference proteome</keyword>
<dbReference type="Proteomes" id="UP000644167">
    <property type="component" value="Chromosome"/>
</dbReference>
<name>A0ABX7IQC3_9GAMM</name>
<dbReference type="RefSeq" id="WP_205114499.1">
    <property type="nucleotide sequence ID" value="NZ_CP070273.1"/>
</dbReference>
<accession>A0ABX7IQC3</accession>
<evidence type="ECO:0000313" key="2">
    <source>
        <dbReference type="Proteomes" id="UP000644167"/>
    </source>
</evidence>